<sequence length="71" mass="7823">MSLTPSSEFRQMDGATTNKCFLPLQSVLEASMRIRGGNCYNNPQLKKDALIRAGNLPRCLPCSAEAFQMSL</sequence>
<evidence type="ECO:0000313" key="2">
    <source>
        <dbReference type="Proteomes" id="UP000018721"/>
    </source>
</evidence>
<reference evidence="1 2" key="1">
    <citation type="submission" date="2013-11" db="EMBL/GenBank/DDBJ databases">
        <title>The Genome Sequence of Phytophthora parasitica P1569.</title>
        <authorList>
            <consortium name="The Broad Institute Genomics Platform"/>
            <person name="Russ C."/>
            <person name="Tyler B."/>
            <person name="Panabieres F."/>
            <person name="Shan W."/>
            <person name="Tripathy S."/>
            <person name="Grunwald N."/>
            <person name="Machado M."/>
            <person name="Johnson C.S."/>
            <person name="Arredondo F."/>
            <person name="Hong C."/>
            <person name="Coffey M."/>
            <person name="Young S.K."/>
            <person name="Zeng Q."/>
            <person name="Gargeya S."/>
            <person name="Fitzgerald M."/>
            <person name="Abouelleil A."/>
            <person name="Alvarado L."/>
            <person name="Chapman S.B."/>
            <person name="Gainer-Dewar J."/>
            <person name="Goldberg J."/>
            <person name="Griggs A."/>
            <person name="Gujja S."/>
            <person name="Hansen M."/>
            <person name="Howarth C."/>
            <person name="Imamovic A."/>
            <person name="Ireland A."/>
            <person name="Larimer J."/>
            <person name="McCowan C."/>
            <person name="Murphy C."/>
            <person name="Pearson M."/>
            <person name="Poon T.W."/>
            <person name="Priest M."/>
            <person name="Roberts A."/>
            <person name="Saif S."/>
            <person name="Shea T."/>
            <person name="Sykes S."/>
            <person name="Wortman J."/>
            <person name="Nusbaum C."/>
            <person name="Birren B."/>
        </authorList>
    </citation>
    <scope>NUCLEOTIDE SEQUENCE [LARGE SCALE GENOMIC DNA]</scope>
    <source>
        <strain evidence="1 2">P1569</strain>
    </source>
</reference>
<dbReference type="EMBL" id="ANIZ01001266">
    <property type="protein sequence ID" value="ETI48483.1"/>
    <property type="molecule type" value="Genomic_DNA"/>
</dbReference>
<dbReference type="Proteomes" id="UP000018721">
    <property type="component" value="Unassembled WGS sequence"/>
</dbReference>
<protein>
    <submittedName>
        <fullName evidence="1">Uncharacterized protein</fullName>
    </submittedName>
</protein>
<evidence type="ECO:0000313" key="1">
    <source>
        <dbReference type="EMBL" id="ETI48483.1"/>
    </source>
</evidence>
<dbReference type="AlphaFoldDB" id="V9FCI1"/>
<proteinExistence type="predicted"/>
<keyword evidence="2" id="KW-1185">Reference proteome</keyword>
<dbReference type="OrthoDB" id="106377at2759"/>
<accession>V9FCI1</accession>
<comment type="caution">
    <text evidence="1">The sequence shown here is derived from an EMBL/GenBank/DDBJ whole genome shotgun (WGS) entry which is preliminary data.</text>
</comment>
<name>V9FCI1_PHYNI</name>
<organism evidence="1 2">
    <name type="scientific">Phytophthora nicotianae P1569</name>
    <dbReference type="NCBI Taxonomy" id="1317065"/>
    <lineage>
        <taxon>Eukaryota</taxon>
        <taxon>Sar</taxon>
        <taxon>Stramenopiles</taxon>
        <taxon>Oomycota</taxon>
        <taxon>Peronosporomycetes</taxon>
        <taxon>Peronosporales</taxon>
        <taxon>Peronosporaceae</taxon>
        <taxon>Phytophthora</taxon>
    </lineage>
</organism>
<dbReference type="HOGENOM" id="CLU_202816_0_0_1"/>
<gene>
    <name evidence="1" type="ORF">F443_07487</name>
</gene>